<evidence type="ECO:0000313" key="5">
    <source>
        <dbReference type="Proteomes" id="UP000004968"/>
    </source>
</evidence>
<protein>
    <submittedName>
        <fullName evidence="4">Phage antirepressor protein</fullName>
    </submittedName>
</protein>
<dbReference type="HOGENOM" id="CLU_046670_11_0_9"/>
<feature type="domain" description="AntA/AntB antirepressor" evidence="3">
    <location>
        <begin position="83"/>
        <end position="162"/>
    </location>
</feature>
<dbReference type="Pfam" id="PF08346">
    <property type="entry name" value="AntA"/>
    <property type="match status" value="1"/>
</dbReference>
<feature type="domain" description="Antirepressor protein C-terminal" evidence="2">
    <location>
        <begin position="203"/>
        <end position="311"/>
    </location>
</feature>
<evidence type="ECO:0000259" key="3">
    <source>
        <dbReference type="Pfam" id="PF08346"/>
    </source>
</evidence>
<accession>D3AA91</accession>
<reference evidence="4 5" key="1">
    <citation type="submission" date="2010-01" db="EMBL/GenBank/DDBJ databases">
        <authorList>
            <person name="Weinstock G."/>
            <person name="Sodergren E."/>
            <person name="Clifton S."/>
            <person name="Fulton L."/>
            <person name="Fulton B."/>
            <person name="Courtney L."/>
            <person name="Fronick C."/>
            <person name="Harrison M."/>
            <person name="Strong C."/>
            <person name="Farmer C."/>
            <person name="Delahaunty K."/>
            <person name="Markovic C."/>
            <person name="Hall O."/>
            <person name="Minx P."/>
            <person name="Tomlinson C."/>
            <person name="Mitreva M."/>
            <person name="Nelson J."/>
            <person name="Hou S."/>
            <person name="Wollam A."/>
            <person name="Pepin K.H."/>
            <person name="Johnson M."/>
            <person name="Bhonagiri V."/>
            <person name="Nash W.E."/>
            <person name="Warren W."/>
            <person name="Chinwalla A."/>
            <person name="Mardis E.R."/>
            <person name="Wilson R.K."/>
        </authorList>
    </citation>
    <scope>NUCLEOTIDE SEQUENCE [LARGE SCALE GENOMIC DNA]</scope>
    <source>
        <strain evidence="4 5">DSM 13479</strain>
    </source>
</reference>
<gene>
    <name evidence="4" type="ORF">CLOSTHATH_00512</name>
</gene>
<evidence type="ECO:0000259" key="2">
    <source>
        <dbReference type="Pfam" id="PF03374"/>
    </source>
</evidence>
<evidence type="ECO:0000313" key="4">
    <source>
        <dbReference type="EMBL" id="EFD01269.1"/>
    </source>
</evidence>
<sequence>MAGRVEKGGDNDAEVLHRPRRLRGRQPIPPAGSNGAVADAGGYLCGWSDYHFSSLRTIGGAAIGGEKVDELMKISYESGQPTVSARDLYDLLSEDGGTKGTERFSKWFERYRGYGFEQGSDFSTPNKKVRVQTEGTRDVRREVEDYDLSVDMAKQICMLQRTNKGMELRQYLLDLEKAWNTPEQVFARALKMADQTINRLQSDITRMRPKEIFADAVTASHTSILVGDMAKLLKQNGVDMGAQRLFTWLRDNGYLIRRKGADWNMPTQRSMEMGLFEIKESTHLDGNGCNVTTRTPKVTGKGQQYFINKFLGGEQSA</sequence>
<dbReference type="Pfam" id="PF03374">
    <property type="entry name" value="ANT"/>
    <property type="match status" value="1"/>
</dbReference>
<dbReference type="InterPro" id="IPR013557">
    <property type="entry name" value="AntA/B_antirep"/>
</dbReference>
<name>D3AA91_9FIRM</name>
<feature type="compositionally biased region" description="Basic and acidic residues" evidence="1">
    <location>
        <begin position="1"/>
        <end position="17"/>
    </location>
</feature>
<comment type="caution">
    <text evidence="4">The sequence shown here is derived from an EMBL/GenBank/DDBJ whole genome shotgun (WGS) entry which is preliminary data.</text>
</comment>
<feature type="region of interest" description="Disordered" evidence="1">
    <location>
        <begin position="1"/>
        <end position="34"/>
    </location>
</feature>
<dbReference type="InterPro" id="IPR005039">
    <property type="entry name" value="Ant_C"/>
</dbReference>
<dbReference type="GO" id="GO:0003677">
    <property type="term" value="F:DNA binding"/>
    <property type="evidence" value="ECO:0007669"/>
    <property type="project" value="InterPro"/>
</dbReference>
<dbReference type="EMBL" id="ACIO01000031">
    <property type="protein sequence ID" value="EFD01269.1"/>
    <property type="molecule type" value="Genomic_DNA"/>
</dbReference>
<dbReference type="AlphaFoldDB" id="D3AA91"/>
<organism evidence="4 5">
    <name type="scientific">Hungatella hathewayi DSM 13479</name>
    <dbReference type="NCBI Taxonomy" id="566550"/>
    <lineage>
        <taxon>Bacteria</taxon>
        <taxon>Bacillati</taxon>
        <taxon>Bacillota</taxon>
        <taxon>Clostridia</taxon>
        <taxon>Lachnospirales</taxon>
        <taxon>Lachnospiraceae</taxon>
        <taxon>Hungatella</taxon>
    </lineage>
</organism>
<evidence type="ECO:0000256" key="1">
    <source>
        <dbReference type="SAM" id="MobiDB-lite"/>
    </source>
</evidence>
<proteinExistence type="predicted"/>
<dbReference type="Proteomes" id="UP000004968">
    <property type="component" value="Unassembled WGS sequence"/>
</dbReference>